<feature type="region of interest" description="Disordered" evidence="1">
    <location>
        <begin position="45"/>
        <end position="66"/>
    </location>
</feature>
<organism evidence="2 3">
    <name type="scientific">Pseudoxanthobacter soli DSM 19599</name>
    <dbReference type="NCBI Taxonomy" id="1123029"/>
    <lineage>
        <taxon>Bacteria</taxon>
        <taxon>Pseudomonadati</taxon>
        <taxon>Pseudomonadota</taxon>
        <taxon>Alphaproteobacteria</taxon>
        <taxon>Hyphomicrobiales</taxon>
        <taxon>Segnochrobactraceae</taxon>
        <taxon>Pseudoxanthobacter</taxon>
    </lineage>
</organism>
<name>A0A1M7Z817_9HYPH</name>
<accession>A0A1M7Z817</accession>
<feature type="compositionally biased region" description="Basic residues" evidence="1">
    <location>
        <begin position="55"/>
        <end position="66"/>
    </location>
</feature>
<evidence type="ECO:0000313" key="3">
    <source>
        <dbReference type="Proteomes" id="UP000186406"/>
    </source>
</evidence>
<dbReference type="RefSeq" id="WP_073625614.1">
    <property type="nucleotide sequence ID" value="NZ_FRXO01000001.1"/>
</dbReference>
<dbReference type="OrthoDB" id="2081253at2"/>
<dbReference type="Proteomes" id="UP000186406">
    <property type="component" value="Unassembled WGS sequence"/>
</dbReference>
<dbReference type="AlphaFoldDB" id="A0A1M7Z817"/>
<protein>
    <submittedName>
        <fullName evidence="2">Uncharacterized protein</fullName>
    </submittedName>
</protein>
<reference evidence="2 3" key="1">
    <citation type="submission" date="2016-12" db="EMBL/GenBank/DDBJ databases">
        <authorList>
            <person name="Song W.-J."/>
            <person name="Kurnit D.M."/>
        </authorList>
    </citation>
    <scope>NUCLEOTIDE SEQUENCE [LARGE SCALE GENOMIC DNA]</scope>
    <source>
        <strain evidence="2 3">DSM 19599</strain>
    </source>
</reference>
<keyword evidence="3" id="KW-1185">Reference proteome</keyword>
<gene>
    <name evidence="2" type="ORF">SAMN02745172_00532</name>
</gene>
<dbReference type="EMBL" id="FRXO01000001">
    <property type="protein sequence ID" value="SHO61057.1"/>
    <property type="molecule type" value="Genomic_DNA"/>
</dbReference>
<evidence type="ECO:0000313" key="2">
    <source>
        <dbReference type="EMBL" id="SHO61057.1"/>
    </source>
</evidence>
<sequence length="66" mass="7352">MAGVSLEYRIDDAELRAAWRQLGILMDDATPVMRVIGTGLVKDTHGHFEGEVGSSRRRGRPKKRTS</sequence>
<evidence type="ECO:0000256" key="1">
    <source>
        <dbReference type="SAM" id="MobiDB-lite"/>
    </source>
</evidence>
<proteinExistence type="predicted"/>